<dbReference type="RefSeq" id="XP_020065433.1">
    <property type="nucleotide sequence ID" value="XM_020207589.1"/>
</dbReference>
<dbReference type="EMBL" id="KV453911">
    <property type="protein sequence ID" value="ODV80311.1"/>
    <property type="molecule type" value="Genomic_DNA"/>
</dbReference>
<keyword evidence="2" id="KW-1185">Reference proteome</keyword>
<accession>A0A1E4SLC1</accession>
<dbReference type="GeneID" id="30981726"/>
<sequence>MAYTSGALDFLSNYTSKDIRVAQNVPIENIETILGEKSSDYDLMVGVRILEVVLLETDNNSGDSASDDSLEKLEQGSNLSDFSLKYGALCEIDYTADCDSLKGSSKSKILVESTDVPDEVDVRFSHNSFNLDENPEVEGAEAITSLNLNESNNSSSNLHQNINCVTNDAFIHGLELSADEIVNSQFRDFGVSKRNSSTSLHSDISWNGLSTPTKLSLRRVTSPDSPASFEVGFNHFHDQGFLLGVHQATSPLELDTIIQNMPNPDPRMVWKTYPEASTEAGVGGLTPVNANNDSMQFGILLVVIFQLIVLAVDCVTTRTSPTWFGNFSMWSVFGIVLGI</sequence>
<reference evidence="2" key="1">
    <citation type="submission" date="2016-05" db="EMBL/GenBank/DDBJ databases">
        <title>Comparative genomics of biotechnologically important yeasts.</title>
        <authorList>
            <consortium name="DOE Joint Genome Institute"/>
            <person name="Riley R."/>
            <person name="Haridas S."/>
            <person name="Wolfe K.H."/>
            <person name="Lopes M.R."/>
            <person name="Hittinger C.T."/>
            <person name="Goker M."/>
            <person name="Salamov A."/>
            <person name="Wisecaver J."/>
            <person name="Long T.M."/>
            <person name="Aerts A.L."/>
            <person name="Barry K."/>
            <person name="Choi C."/>
            <person name="Clum A."/>
            <person name="Coughlan A.Y."/>
            <person name="Deshpande S."/>
            <person name="Douglass A.P."/>
            <person name="Hanson S.J."/>
            <person name="Klenk H.-P."/>
            <person name="Labutti K."/>
            <person name="Lapidus A."/>
            <person name="Lindquist E."/>
            <person name="Lipzen A."/>
            <person name="Meier-Kolthoff J.P."/>
            <person name="Ohm R.A."/>
            <person name="Otillar R.P."/>
            <person name="Pangilinan J."/>
            <person name="Peng Y."/>
            <person name="Rokas A."/>
            <person name="Rosa C.A."/>
            <person name="Scheuner C."/>
            <person name="Sibirny A.A."/>
            <person name="Slot J.C."/>
            <person name="Stielow J.B."/>
            <person name="Sun H."/>
            <person name="Kurtzman C.P."/>
            <person name="Blackwell M."/>
            <person name="Grigoriev I.V."/>
            <person name="Jeffries T.W."/>
        </authorList>
    </citation>
    <scope>NUCLEOTIDE SEQUENCE [LARGE SCALE GENOMIC DNA]</scope>
    <source>
        <strain evidence="2">NRRL Y-17324</strain>
    </source>
</reference>
<dbReference type="AlphaFoldDB" id="A0A1E4SLC1"/>
<gene>
    <name evidence="1" type="ORF">CANTADRAFT_25938</name>
</gene>
<proteinExistence type="predicted"/>
<dbReference type="Proteomes" id="UP000094285">
    <property type="component" value="Unassembled WGS sequence"/>
</dbReference>
<name>A0A1E4SLC1_9ASCO</name>
<protein>
    <submittedName>
        <fullName evidence="1">Uncharacterized protein</fullName>
    </submittedName>
</protein>
<evidence type="ECO:0000313" key="1">
    <source>
        <dbReference type="EMBL" id="ODV80311.1"/>
    </source>
</evidence>
<organism evidence="1 2">
    <name type="scientific">Suhomyces tanzawaensis NRRL Y-17324</name>
    <dbReference type="NCBI Taxonomy" id="984487"/>
    <lineage>
        <taxon>Eukaryota</taxon>
        <taxon>Fungi</taxon>
        <taxon>Dikarya</taxon>
        <taxon>Ascomycota</taxon>
        <taxon>Saccharomycotina</taxon>
        <taxon>Pichiomycetes</taxon>
        <taxon>Debaryomycetaceae</taxon>
        <taxon>Suhomyces</taxon>
    </lineage>
</organism>
<evidence type="ECO:0000313" key="2">
    <source>
        <dbReference type="Proteomes" id="UP000094285"/>
    </source>
</evidence>